<dbReference type="SUPFAM" id="SSF51905">
    <property type="entry name" value="FAD/NAD(P)-binding domain"/>
    <property type="match status" value="1"/>
</dbReference>
<dbReference type="AlphaFoldDB" id="A0A5C8ZKM1"/>
<dbReference type="OrthoDB" id="9812601at2"/>
<organism evidence="2 3">
    <name type="scientific">Quadrisphaera setariae</name>
    <dbReference type="NCBI Taxonomy" id="2593304"/>
    <lineage>
        <taxon>Bacteria</taxon>
        <taxon>Bacillati</taxon>
        <taxon>Actinomycetota</taxon>
        <taxon>Actinomycetes</taxon>
        <taxon>Kineosporiales</taxon>
        <taxon>Kineosporiaceae</taxon>
        <taxon>Quadrisphaera</taxon>
    </lineage>
</organism>
<dbReference type="PANTHER" id="PTHR13847">
    <property type="entry name" value="SARCOSINE DEHYDROGENASE-RELATED"/>
    <property type="match status" value="1"/>
</dbReference>
<feature type="domain" description="FAD dependent oxidoreductase" evidence="1">
    <location>
        <begin position="35"/>
        <end position="404"/>
    </location>
</feature>
<comment type="caution">
    <text evidence="2">The sequence shown here is derived from an EMBL/GenBank/DDBJ whole genome shotgun (WGS) entry which is preliminary data.</text>
</comment>
<dbReference type="Gene3D" id="3.30.9.10">
    <property type="entry name" value="D-Amino Acid Oxidase, subunit A, domain 2"/>
    <property type="match status" value="1"/>
</dbReference>
<gene>
    <name evidence="2" type="ORF">FMM08_04855</name>
</gene>
<evidence type="ECO:0000313" key="3">
    <source>
        <dbReference type="Proteomes" id="UP000321234"/>
    </source>
</evidence>
<proteinExistence type="predicted"/>
<evidence type="ECO:0000313" key="2">
    <source>
        <dbReference type="EMBL" id="TXR57693.1"/>
    </source>
</evidence>
<dbReference type="InterPro" id="IPR036188">
    <property type="entry name" value="FAD/NAD-bd_sf"/>
</dbReference>
<dbReference type="InterPro" id="IPR006076">
    <property type="entry name" value="FAD-dep_OxRdtase"/>
</dbReference>
<protein>
    <submittedName>
        <fullName evidence="2">FAD-binding oxidoreductase</fullName>
    </submittedName>
</protein>
<accession>A0A5C8ZKM1</accession>
<dbReference type="Gene3D" id="3.50.50.60">
    <property type="entry name" value="FAD/NAD(P)-binding domain"/>
    <property type="match status" value="1"/>
</dbReference>
<dbReference type="EMBL" id="VKAC01000002">
    <property type="protein sequence ID" value="TXR57693.1"/>
    <property type="molecule type" value="Genomic_DNA"/>
</dbReference>
<dbReference type="Pfam" id="PF01266">
    <property type="entry name" value="DAO"/>
    <property type="match status" value="1"/>
</dbReference>
<sequence>MSQLTAALTVPGWDADPRVASWPGLPPLDGDAVADACVVGLGGSGLAAVEELVERGLSVVGVDAGRVAAGAAGRNGGLLLGGTAPSFHDAVRDWGSEPAAWLYHQTLAELDHLLDVLPDGVVRRAGSLRLAGGVHVDDGERARELADCAAQAAALREHRIAVEEVSGPYGQGLFLPDDAQANPVVRHLGVLAHVQRAAGEQGTPLQLHERTHVRLVVPGRVETDDGAVSAGVVLVAVDGRLDVVLPQLGGDVPRVRTARLQMLATTPLDGDDAARVRERVPCGVYERWGYDYAQLDDGPAGLRLLVGGGRDADREAEWTTSTEPTPAVQAHVERVAERLLGRRLHEREVAHRWGASVGYTAPEAQGRALCGLVDDGAAGQVAAVGGYCGTGNLVGAVAGRAAVRLLLDGDEPPPCFTSPASTSGAVGEHGQ</sequence>
<dbReference type="Proteomes" id="UP000321234">
    <property type="component" value="Unassembled WGS sequence"/>
</dbReference>
<dbReference type="PANTHER" id="PTHR13847:SF281">
    <property type="entry name" value="FAD DEPENDENT OXIDOREDUCTASE DOMAIN-CONTAINING PROTEIN"/>
    <property type="match status" value="1"/>
</dbReference>
<name>A0A5C8ZKM1_9ACTN</name>
<evidence type="ECO:0000259" key="1">
    <source>
        <dbReference type="Pfam" id="PF01266"/>
    </source>
</evidence>
<dbReference type="GO" id="GO:0005737">
    <property type="term" value="C:cytoplasm"/>
    <property type="evidence" value="ECO:0007669"/>
    <property type="project" value="TreeGrafter"/>
</dbReference>
<keyword evidence="3" id="KW-1185">Reference proteome</keyword>
<reference evidence="2 3" key="1">
    <citation type="submission" date="2019-07" db="EMBL/GenBank/DDBJ databases">
        <title>Quadrisphaera sp. strain DD2A genome sequencing and assembly.</title>
        <authorList>
            <person name="Kim I."/>
        </authorList>
    </citation>
    <scope>NUCLEOTIDE SEQUENCE [LARGE SCALE GENOMIC DNA]</scope>
    <source>
        <strain evidence="2 3">DD2A</strain>
    </source>
</reference>